<dbReference type="InterPro" id="IPR043128">
    <property type="entry name" value="Rev_trsase/Diguanyl_cyclase"/>
</dbReference>
<dbReference type="RefSeq" id="XP_015970355.1">
    <property type="nucleotide sequence ID" value="XM_016114869.1"/>
</dbReference>
<dbReference type="PANTHER" id="PTHR24559">
    <property type="entry name" value="TRANSPOSON TY3-I GAG-POL POLYPROTEIN"/>
    <property type="match status" value="1"/>
</dbReference>
<dbReference type="InterPro" id="IPR043502">
    <property type="entry name" value="DNA/RNA_pol_sf"/>
</dbReference>
<dbReference type="GeneID" id="107493832"/>
<gene>
    <name evidence="3" type="primary">LOC107493832</name>
</gene>
<dbReference type="CDD" id="cd01647">
    <property type="entry name" value="RT_LTR"/>
    <property type="match status" value="1"/>
</dbReference>
<dbReference type="Pfam" id="PF00078">
    <property type="entry name" value="RVT_1"/>
    <property type="match status" value="1"/>
</dbReference>
<accession>A0A6P4DWL6</accession>
<dbReference type="SUPFAM" id="SSF56672">
    <property type="entry name" value="DNA/RNA polymerases"/>
    <property type="match status" value="1"/>
</dbReference>
<keyword evidence="2" id="KW-1185">Reference proteome</keyword>
<dbReference type="AlphaFoldDB" id="A0A6P4DWL6"/>
<protein>
    <submittedName>
        <fullName evidence="3">Uncharacterized protein LOC107493832</fullName>
    </submittedName>
</protein>
<dbReference type="Proteomes" id="UP000515211">
    <property type="component" value="Chromosome 1"/>
</dbReference>
<evidence type="ECO:0000259" key="1">
    <source>
        <dbReference type="Pfam" id="PF00078"/>
    </source>
</evidence>
<dbReference type="OrthoDB" id="1928766at2759"/>
<reference evidence="3" key="2">
    <citation type="submission" date="2025-08" db="UniProtKB">
        <authorList>
            <consortium name="RefSeq"/>
        </authorList>
    </citation>
    <scope>IDENTIFICATION</scope>
    <source>
        <tissue evidence="3">Whole plant</tissue>
    </source>
</reference>
<feature type="domain" description="Reverse transcriptase" evidence="1">
    <location>
        <begin position="201"/>
        <end position="258"/>
    </location>
</feature>
<dbReference type="InterPro" id="IPR000477">
    <property type="entry name" value="RT_dom"/>
</dbReference>
<proteinExistence type="predicted"/>
<evidence type="ECO:0000313" key="2">
    <source>
        <dbReference type="Proteomes" id="UP000515211"/>
    </source>
</evidence>
<name>A0A6P4DWL6_ARADU</name>
<dbReference type="PANTHER" id="PTHR24559:SF430">
    <property type="entry name" value="RNA-DIRECTED DNA POLYMERASE"/>
    <property type="match status" value="1"/>
</dbReference>
<reference evidence="2" key="1">
    <citation type="journal article" date="2016" name="Nat. Genet.">
        <title>The genome sequences of Arachis duranensis and Arachis ipaensis, the diploid ancestors of cultivated peanut.</title>
        <authorList>
            <person name="Bertioli D.J."/>
            <person name="Cannon S.B."/>
            <person name="Froenicke L."/>
            <person name="Huang G."/>
            <person name="Farmer A.D."/>
            <person name="Cannon E.K."/>
            <person name="Liu X."/>
            <person name="Gao D."/>
            <person name="Clevenger J."/>
            <person name="Dash S."/>
            <person name="Ren L."/>
            <person name="Moretzsohn M.C."/>
            <person name="Shirasawa K."/>
            <person name="Huang W."/>
            <person name="Vidigal B."/>
            <person name="Abernathy B."/>
            <person name="Chu Y."/>
            <person name="Niederhuth C.E."/>
            <person name="Umale P."/>
            <person name="Araujo A.C."/>
            <person name="Kozik A."/>
            <person name="Kim K.D."/>
            <person name="Burow M.D."/>
            <person name="Varshney R.K."/>
            <person name="Wang X."/>
            <person name="Zhang X."/>
            <person name="Barkley N."/>
            <person name="Guimaraes P.M."/>
            <person name="Isobe S."/>
            <person name="Guo B."/>
            <person name="Liao B."/>
            <person name="Stalker H.T."/>
            <person name="Schmitz R.J."/>
            <person name="Scheffler B.E."/>
            <person name="Leal-Bertioli S.C."/>
            <person name="Xun X."/>
            <person name="Jackson S.A."/>
            <person name="Michelmore R."/>
            <person name="Ozias-Akins P."/>
        </authorList>
    </citation>
    <scope>NUCLEOTIDE SEQUENCE [LARGE SCALE GENOMIC DNA]</scope>
    <source>
        <strain evidence="2">cv. V14167</strain>
    </source>
</reference>
<organism evidence="2 3">
    <name type="scientific">Arachis duranensis</name>
    <name type="common">Wild peanut</name>
    <dbReference type="NCBI Taxonomy" id="130453"/>
    <lineage>
        <taxon>Eukaryota</taxon>
        <taxon>Viridiplantae</taxon>
        <taxon>Streptophyta</taxon>
        <taxon>Embryophyta</taxon>
        <taxon>Tracheophyta</taxon>
        <taxon>Spermatophyta</taxon>
        <taxon>Magnoliopsida</taxon>
        <taxon>eudicotyledons</taxon>
        <taxon>Gunneridae</taxon>
        <taxon>Pentapetalae</taxon>
        <taxon>rosids</taxon>
        <taxon>fabids</taxon>
        <taxon>Fabales</taxon>
        <taxon>Fabaceae</taxon>
        <taxon>Papilionoideae</taxon>
        <taxon>50 kb inversion clade</taxon>
        <taxon>dalbergioids sensu lato</taxon>
        <taxon>Dalbergieae</taxon>
        <taxon>Pterocarpus clade</taxon>
        <taxon>Arachis</taxon>
    </lineage>
</organism>
<dbReference type="Gene3D" id="3.30.70.270">
    <property type="match status" value="1"/>
</dbReference>
<dbReference type="KEGG" id="adu:107493832"/>
<dbReference type="Gene3D" id="3.10.10.10">
    <property type="entry name" value="HIV Type 1 Reverse Transcriptase, subunit A, domain 1"/>
    <property type="match status" value="1"/>
</dbReference>
<sequence>MELFKSTFDKLGLQEKELKAYPNSLFGLEDALIQALGYIPLHTTFGKGTRSRTLSIDYIVIDVSSAYNALIDIELSRAQALEEFRPQPGGETEEVQVGGTEDKTTNIGANLKGELKELLIQFLKDNSDLFAWKAADMPGIDLGLKCHKLAVYPGSRLVQQKRKKLGLEILQAVEEQVHALLEARFMREIKYPLWLANAVLVKKPNGKWRMCTDYTNLNKAYPKDPYPLPNIDTLVDASSGYKYLSFMDAYSGYNQIPMY</sequence>
<evidence type="ECO:0000313" key="3">
    <source>
        <dbReference type="RefSeq" id="XP_015970355.1"/>
    </source>
</evidence>
<dbReference type="InterPro" id="IPR053134">
    <property type="entry name" value="RNA-dir_DNA_polymerase"/>
</dbReference>